<feature type="transmembrane region" description="Helical" evidence="1">
    <location>
        <begin position="6"/>
        <end position="34"/>
    </location>
</feature>
<sequence>MYDVEYYQFVSVFILVAIKASHIPIISLMFSNLISVKWQYQSNRCSCKLVLICENSVL</sequence>
<protein>
    <submittedName>
        <fullName evidence="2">Uncharacterized protein</fullName>
    </submittedName>
</protein>
<keyword evidence="3" id="KW-1185">Reference proteome</keyword>
<dbReference type="EMBL" id="JAPFFK010000006">
    <property type="protein sequence ID" value="KAJ6760382.1"/>
    <property type="molecule type" value="Genomic_DNA"/>
</dbReference>
<dbReference type="Proteomes" id="UP001151532">
    <property type="component" value="Chromosome 15Z"/>
</dbReference>
<comment type="caution">
    <text evidence="2">The sequence shown here is derived from an EMBL/GenBank/DDBJ whole genome shotgun (WGS) entry which is preliminary data.</text>
</comment>
<proteinExistence type="predicted"/>
<reference evidence="2" key="1">
    <citation type="submission" date="2022-11" db="EMBL/GenBank/DDBJ databases">
        <authorList>
            <person name="Hyden B.L."/>
            <person name="Feng K."/>
            <person name="Yates T."/>
            <person name="Jawdy S."/>
            <person name="Smart L.B."/>
            <person name="Muchero W."/>
        </authorList>
    </citation>
    <scope>NUCLEOTIDE SEQUENCE</scope>
    <source>
        <tissue evidence="2">Shoot tip</tissue>
    </source>
</reference>
<evidence type="ECO:0000256" key="1">
    <source>
        <dbReference type="SAM" id="Phobius"/>
    </source>
</evidence>
<organism evidence="2 3">
    <name type="scientific">Salix purpurea</name>
    <name type="common">Purple osier willow</name>
    <dbReference type="NCBI Taxonomy" id="77065"/>
    <lineage>
        <taxon>Eukaryota</taxon>
        <taxon>Viridiplantae</taxon>
        <taxon>Streptophyta</taxon>
        <taxon>Embryophyta</taxon>
        <taxon>Tracheophyta</taxon>
        <taxon>Spermatophyta</taxon>
        <taxon>Magnoliopsida</taxon>
        <taxon>eudicotyledons</taxon>
        <taxon>Gunneridae</taxon>
        <taxon>Pentapetalae</taxon>
        <taxon>rosids</taxon>
        <taxon>fabids</taxon>
        <taxon>Malpighiales</taxon>
        <taxon>Salicaceae</taxon>
        <taxon>Saliceae</taxon>
        <taxon>Salix</taxon>
    </lineage>
</organism>
<name>A0A9Q0W4H9_SALPP</name>
<accession>A0A9Q0W4H9</accession>
<keyword evidence="1" id="KW-0812">Transmembrane</keyword>
<keyword evidence="1" id="KW-0472">Membrane</keyword>
<evidence type="ECO:0000313" key="3">
    <source>
        <dbReference type="Proteomes" id="UP001151532"/>
    </source>
</evidence>
<reference evidence="2" key="2">
    <citation type="journal article" date="2023" name="Int. J. Mol. Sci.">
        <title>De Novo Assembly and Annotation of 11 Diverse Shrub Willow (Salix) Genomes Reveals Novel Gene Organization in Sex-Linked Regions.</title>
        <authorList>
            <person name="Hyden B."/>
            <person name="Feng K."/>
            <person name="Yates T.B."/>
            <person name="Jawdy S."/>
            <person name="Cereghino C."/>
            <person name="Smart L.B."/>
            <person name="Muchero W."/>
        </authorList>
    </citation>
    <scope>NUCLEOTIDE SEQUENCE</scope>
    <source>
        <tissue evidence="2">Shoot tip</tissue>
    </source>
</reference>
<dbReference type="AlphaFoldDB" id="A0A9Q0W4H9"/>
<evidence type="ECO:0000313" key="2">
    <source>
        <dbReference type="EMBL" id="KAJ6760382.1"/>
    </source>
</evidence>
<gene>
    <name evidence="2" type="ORF">OIU79_025267</name>
</gene>
<keyword evidence="1" id="KW-1133">Transmembrane helix</keyword>